<reference evidence="1 2" key="1">
    <citation type="submission" date="2024-02" db="EMBL/GenBank/DDBJ databases">
        <title>Discinaceae phylogenomics.</title>
        <authorList>
            <person name="Dirks A.C."/>
            <person name="James T.Y."/>
        </authorList>
    </citation>
    <scope>NUCLEOTIDE SEQUENCE [LARGE SCALE GENOMIC DNA]</scope>
    <source>
        <strain evidence="1 2">ACD0624</strain>
    </source>
</reference>
<comment type="caution">
    <text evidence="1">The sequence shown here is derived from an EMBL/GenBank/DDBJ whole genome shotgun (WGS) entry which is preliminary data.</text>
</comment>
<protein>
    <submittedName>
        <fullName evidence="1">Uncharacterized protein</fullName>
    </submittedName>
</protein>
<keyword evidence="2" id="KW-1185">Reference proteome</keyword>
<sequence>MAAADHNKERIDKDDQAHISTTYEDAYDRAINCAKIEIAKLQVDYRGVTSDVPAKFTADFAKFIKSNIEDINLNTRNAKTMLHAVTGREVENIAPYVEVKYSFKNGDDVNNVVEVMIDYDNKAHDLKKDHMRNIVRLLRIDENGFGRNQQVTENKAVEKLRVELYPHFGWAVSWGKNRKVHRTGHAYISFKTMEMGRSCRPKEGEQGMAALRVKSLVASDNMTGEYVITSFTPKKRRDVQGDVDIEYKKATDALARSLA</sequence>
<name>A0ABR3GA31_9PEZI</name>
<evidence type="ECO:0000313" key="1">
    <source>
        <dbReference type="EMBL" id="KAL0632805.1"/>
    </source>
</evidence>
<accession>A0ABR3GA31</accession>
<dbReference type="EMBL" id="JBBBZM010000150">
    <property type="protein sequence ID" value="KAL0632805.1"/>
    <property type="molecule type" value="Genomic_DNA"/>
</dbReference>
<gene>
    <name evidence="1" type="ORF">Q9L58_008321</name>
</gene>
<proteinExistence type="predicted"/>
<organism evidence="1 2">
    <name type="scientific">Discina gigas</name>
    <dbReference type="NCBI Taxonomy" id="1032678"/>
    <lineage>
        <taxon>Eukaryota</taxon>
        <taxon>Fungi</taxon>
        <taxon>Dikarya</taxon>
        <taxon>Ascomycota</taxon>
        <taxon>Pezizomycotina</taxon>
        <taxon>Pezizomycetes</taxon>
        <taxon>Pezizales</taxon>
        <taxon>Discinaceae</taxon>
        <taxon>Discina</taxon>
    </lineage>
</organism>
<evidence type="ECO:0000313" key="2">
    <source>
        <dbReference type="Proteomes" id="UP001447188"/>
    </source>
</evidence>
<dbReference type="Proteomes" id="UP001447188">
    <property type="component" value="Unassembled WGS sequence"/>
</dbReference>